<name>A0AAN7HC85_9PEZI</name>
<evidence type="ECO:0008006" key="4">
    <source>
        <dbReference type="Google" id="ProtNLM"/>
    </source>
</evidence>
<comment type="caution">
    <text evidence="2">The sequence shown here is derived from an EMBL/GenBank/DDBJ whole genome shotgun (WGS) entry which is preliminary data.</text>
</comment>
<proteinExistence type="predicted"/>
<protein>
    <recommendedName>
        <fullName evidence="4">BZIP domain-containing protein</fullName>
    </recommendedName>
</protein>
<dbReference type="AlphaFoldDB" id="A0AAN7HC85"/>
<feature type="region of interest" description="Disordered" evidence="1">
    <location>
        <begin position="96"/>
        <end position="122"/>
    </location>
</feature>
<keyword evidence="3" id="KW-1185">Reference proteome</keyword>
<feature type="region of interest" description="Disordered" evidence="1">
    <location>
        <begin position="1"/>
        <end position="76"/>
    </location>
</feature>
<organism evidence="2 3">
    <name type="scientific">Corynascus novoguineensis</name>
    <dbReference type="NCBI Taxonomy" id="1126955"/>
    <lineage>
        <taxon>Eukaryota</taxon>
        <taxon>Fungi</taxon>
        <taxon>Dikarya</taxon>
        <taxon>Ascomycota</taxon>
        <taxon>Pezizomycotina</taxon>
        <taxon>Sordariomycetes</taxon>
        <taxon>Sordariomycetidae</taxon>
        <taxon>Sordariales</taxon>
        <taxon>Chaetomiaceae</taxon>
        <taxon>Corynascus</taxon>
    </lineage>
</organism>
<dbReference type="PANTHER" id="PTHR38116:SF9">
    <property type="entry name" value="BZIP DOMAIN-CONTAINING PROTEIN"/>
    <property type="match status" value="1"/>
</dbReference>
<dbReference type="Pfam" id="PF11905">
    <property type="entry name" value="DUF3425"/>
    <property type="match status" value="1"/>
</dbReference>
<feature type="compositionally biased region" description="Basic residues" evidence="1">
    <location>
        <begin position="8"/>
        <end position="17"/>
    </location>
</feature>
<sequence>MSAQQKGGPRRRQRVHKPSQPLVVPDIQENAAERKRVLNVLAQRRYRQRKRESRNVARADDSGQSSTQSKPGFECEPSVLSVDDEIDDSLLHHESSGRVMQGPLSPSQPFRERPTPPLHCSALTSSINSNETQLISTSSPNGPFNTLDLRDQTTSTDQTIYNQELSANHEAPGDSLNHPNTPSSASFPDSYFLAVPPLTLLRGLFRIATRLNSATSVLSLDSISPFNLGLGPEPSVLPPAWQPTTTQLLVPHHPVIDLLPWPSVRDRMIEVMDIAKETAEGTGDIIMSRGPQLVNFVYDIEDVAEGIRIWGSDPYIETNWEIGQVVFERWWFVFDRRTIEQSNYLRMQRGAAPLRAPTM</sequence>
<evidence type="ECO:0000313" key="2">
    <source>
        <dbReference type="EMBL" id="KAK4244441.1"/>
    </source>
</evidence>
<dbReference type="EMBL" id="MU857738">
    <property type="protein sequence ID" value="KAK4244441.1"/>
    <property type="molecule type" value="Genomic_DNA"/>
</dbReference>
<gene>
    <name evidence="2" type="ORF">C7999DRAFT_17304</name>
</gene>
<reference evidence="2" key="1">
    <citation type="journal article" date="2023" name="Mol. Phylogenet. Evol.">
        <title>Genome-scale phylogeny and comparative genomics of the fungal order Sordariales.</title>
        <authorList>
            <person name="Hensen N."/>
            <person name="Bonometti L."/>
            <person name="Westerberg I."/>
            <person name="Brannstrom I.O."/>
            <person name="Guillou S."/>
            <person name="Cros-Aarteil S."/>
            <person name="Calhoun S."/>
            <person name="Haridas S."/>
            <person name="Kuo A."/>
            <person name="Mondo S."/>
            <person name="Pangilinan J."/>
            <person name="Riley R."/>
            <person name="LaButti K."/>
            <person name="Andreopoulos B."/>
            <person name="Lipzen A."/>
            <person name="Chen C."/>
            <person name="Yan M."/>
            <person name="Daum C."/>
            <person name="Ng V."/>
            <person name="Clum A."/>
            <person name="Steindorff A."/>
            <person name="Ohm R.A."/>
            <person name="Martin F."/>
            <person name="Silar P."/>
            <person name="Natvig D.O."/>
            <person name="Lalanne C."/>
            <person name="Gautier V."/>
            <person name="Ament-Velasquez S.L."/>
            <person name="Kruys A."/>
            <person name="Hutchinson M.I."/>
            <person name="Powell A.J."/>
            <person name="Barry K."/>
            <person name="Miller A.N."/>
            <person name="Grigoriev I.V."/>
            <person name="Debuchy R."/>
            <person name="Gladieux P."/>
            <person name="Hiltunen Thoren M."/>
            <person name="Johannesson H."/>
        </authorList>
    </citation>
    <scope>NUCLEOTIDE SEQUENCE</scope>
    <source>
        <strain evidence="2">CBS 359.72</strain>
    </source>
</reference>
<evidence type="ECO:0000313" key="3">
    <source>
        <dbReference type="Proteomes" id="UP001303647"/>
    </source>
</evidence>
<dbReference type="CDD" id="cd14688">
    <property type="entry name" value="bZIP_YAP"/>
    <property type="match status" value="1"/>
</dbReference>
<dbReference type="PANTHER" id="PTHR38116">
    <property type="entry name" value="CHROMOSOME 7, WHOLE GENOME SHOTGUN SEQUENCE"/>
    <property type="match status" value="1"/>
</dbReference>
<dbReference type="Proteomes" id="UP001303647">
    <property type="component" value="Unassembled WGS sequence"/>
</dbReference>
<reference evidence="2" key="2">
    <citation type="submission" date="2023-05" db="EMBL/GenBank/DDBJ databases">
        <authorList>
            <consortium name="Lawrence Berkeley National Laboratory"/>
            <person name="Steindorff A."/>
            <person name="Hensen N."/>
            <person name="Bonometti L."/>
            <person name="Westerberg I."/>
            <person name="Brannstrom I.O."/>
            <person name="Guillou S."/>
            <person name="Cros-Aarteil S."/>
            <person name="Calhoun S."/>
            <person name="Haridas S."/>
            <person name="Kuo A."/>
            <person name="Mondo S."/>
            <person name="Pangilinan J."/>
            <person name="Riley R."/>
            <person name="Labutti K."/>
            <person name="Andreopoulos B."/>
            <person name="Lipzen A."/>
            <person name="Chen C."/>
            <person name="Yanf M."/>
            <person name="Daum C."/>
            <person name="Ng V."/>
            <person name="Clum A."/>
            <person name="Ohm R."/>
            <person name="Martin F."/>
            <person name="Silar P."/>
            <person name="Natvig D."/>
            <person name="Lalanne C."/>
            <person name="Gautier V."/>
            <person name="Ament-Velasquez S.L."/>
            <person name="Kruys A."/>
            <person name="Hutchinson M.I."/>
            <person name="Powell A.J."/>
            <person name="Barry K."/>
            <person name="Miller A.N."/>
            <person name="Grigoriev I.V."/>
            <person name="Debuchy R."/>
            <person name="Gladieux P."/>
            <person name="Thoren M.H."/>
            <person name="Johannesson H."/>
        </authorList>
    </citation>
    <scope>NUCLEOTIDE SEQUENCE</scope>
    <source>
        <strain evidence="2">CBS 359.72</strain>
    </source>
</reference>
<accession>A0AAN7HC85</accession>
<evidence type="ECO:0000256" key="1">
    <source>
        <dbReference type="SAM" id="MobiDB-lite"/>
    </source>
</evidence>
<dbReference type="InterPro" id="IPR021833">
    <property type="entry name" value="DUF3425"/>
</dbReference>